<gene>
    <name evidence="2" type="ORF">ST47_g9167</name>
</gene>
<evidence type="ECO:0000313" key="2">
    <source>
        <dbReference type="EMBL" id="KZM19830.1"/>
    </source>
</evidence>
<feature type="transmembrane region" description="Helical" evidence="1">
    <location>
        <begin position="17"/>
        <end position="37"/>
    </location>
</feature>
<keyword evidence="1" id="KW-1133">Transmembrane helix</keyword>
<feature type="transmembrane region" description="Helical" evidence="1">
    <location>
        <begin position="134"/>
        <end position="158"/>
    </location>
</feature>
<keyword evidence="3" id="KW-1185">Reference proteome</keyword>
<sequence>MDGTAAQQPARRRLPTLIAHVAQVVLAITVLGLAAYGVDYISYNVLIYSLVVAICSLVVSSWMIASRTFLAKFDNTYVSLGLHAWMLVFWVVDLGLTASLAHEWNSQCNSSPESDKICSSFAKRDTDFRTYSRALVASAVLNGLQVLLWIGTTTLLALDLKRRRSTVSPAPSGGPTPRFSAEIANEGGLEKQLNPFDNVSAAPVRNHAEPVLPPASPDIDGEPVEPFQPYVLGSQYLQYAPSSPCNDSTLTSYPQSHYSWSGESGIDGFGSPVPLPPMLNTLRAVNQESPVTPSTVDGGD</sequence>
<accession>A0A162Y5A6</accession>
<keyword evidence="1" id="KW-0472">Membrane</keyword>
<organism evidence="2 3">
    <name type="scientific">Didymella rabiei</name>
    <name type="common">Chickpea ascochyta blight fungus</name>
    <name type="synonym">Mycosphaerella rabiei</name>
    <dbReference type="NCBI Taxonomy" id="5454"/>
    <lineage>
        <taxon>Eukaryota</taxon>
        <taxon>Fungi</taxon>
        <taxon>Dikarya</taxon>
        <taxon>Ascomycota</taxon>
        <taxon>Pezizomycotina</taxon>
        <taxon>Dothideomycetes</taxon>
        <taxon>Pleosporomycetidae</taxon>
        <taxon>Pleosporales</taxon>
        <taxon>Pleosporineae</taxon>
        <taxon>Didymellaceae</taxon>
        <taxon>Ascochyta</taxon>
    </lineage>
</organism>
<feature type="transmembrane region" description="Helical" evidence="1">
    <location>
        <begin position="43"/>
        <end position="65"/>
    </location>
</feature>
<keyword evidence="1" id="KW-0812">Transmembrane</keyword>
<evidence type="ECO:0000313" key="3">
    <source>
        <dbReference type="Proteomes" id="UP000076837"/>
    </source>
</evidence>
<proteinExistence type="predicted"/>
<dbReference type="PANTHER" id="PTHR37451">
    <property type="entry name" value="MARVEL DOMAIN"/>
    <property type="match status" value="1"/>
</dbReference>
<dbReference type="Proteomes" id="UP000076837">
    <property type="component" value="Unassembled WGS sequence"/>
</dbReference>
<dbReference type="STRING" id="5454.A0A162Y5A6"/>
<dbReference type="AlphaFoldDB" id="A0A162Y5A6"/>
<name>A0A162Y5A6_DIDRA</name>
<dbReference type="EMBL" id="JYNV01000290">
    <property type="protein sequence ID" value="KZM19830.1"/>
    <property type="molecule type" value="Genomic_DNA"/>
</dbReference>
<reference evidence="2 3" key="1">
    <citation type="journal article" date="2016" name="Sci. Rep.">
        <title>Draft genome sequencing and secretome analysis of fungal phytopathogen Ascochyta rabiei provides insight into the necrotrophic effector repertoire.</title>
        <authorList>
            <person name="Verma S."/>
            <person name="Gazara R.K."/>
            <person name="Nizam S."/>
            <person name="Parween S."/>
            <person name="Chattopadhyay D."/>
            <person name="Verma P.K."/>
        </authorList>
    </citation>
    <scope>NUCLEOTIDE SEQUENCE [LARGE SCALE GENOMIC DNA]</scope>
    <source>
        <strain evidence="2 3">ArDII</strain>
    </source>
</reference>
<dbReference type="PANTHER" id="PTHR37451:SF3">
    <property type="entry name" value="MARVEL DOMAIN-CONTAINING PROTEIN"/>
    <property type="match status" value="1"/>
</dbReference>
<evidence type="ECO:0008006" key="4">
    <source>
        <dbReference type="Google" id="ProtNLM"/>
    </source>
</evidence>
<evidence type="ECO:0000256" key="1">
    <source>
        <dbReference type="SAM" id="Phobius"/>
    </source>
</evidence>
<feature type="transmembrane region" description="Helical" evidence="1">
    <location>
        <begin position="77"/>
        <end position="96"/>
    </location>
</feature>
<protein>
    <recommendedName>
        <fullName evidence="4">MARVEL domain-containing protein</fullName>
    </recommendedName>
</protein>
<comment type="caution">
    <text evidence="2">The sequence shown here is derived from an EMBL/GenBank/DDBJ whole genome shotgun (WGS) entry which is preliminary data.</text>
</comment>